<proteinExistence type="inferred from homology"/>
<keyword evidence="5" id="KW-0446">Lipid-binding</keyword>
<dbReference type="InterPro" id="IPR010921">
    <property type="entry name" value="Trp_repressor/repl_initiator"/>
</dbReference>
<reference evidence="10" key="2">
    <citation type="submission" date="2020-01" db="EMBL/GenBank/DDBJ databases">
        <authorList>
            <person name="Hornung B."/>
        </authorList>
    </citation>
    <scope>NUCLEOTIDE SEQUENCE</scope>
    <source>
        <strain evidence="10">PacBioINE</strain>
    </source>
</reference>
<dbReference type="CDD" id="cd06571">
    <property type="entry name" value="Bac_DnaA_C"/>
    <property type="match status" value="1"/>
</dbReference>
<dbReference type="PRINTS" id="PR00051">
    <property type="entry name" value="DNAA"/>
</dbReference>
<feature type="domain" description="Chromosomal replication initiator DnaA C-terminal" evidence="9">
    <location>
        <begin position="232"/>
        <end position="300"/>
    </location>
</feature>
<dbReference type="SMART" id="SM00382">
    <property type="entry name" value="AAA"/>
    <property type="match status" value="1"/>
</dbReference>
<feature type="domain" description="AAA+ ATPase" evidence="8">
    <location>
        <begin position="24"/>
        <end position="174"/>
    </location>
</feature>
<evidence type="ECO:0000256" key="3">
    <source>
        <dbReference type="ARBA" id="ARBA00022741"/>
    </source>
</evidence>
<dbReference type="EMBL" id="CDGJ01000082">
    <property type="protein sequence ID" value="CEJ08468.1"/>
    <property type="molecule type" value="Genomic_DNA"/>
</dbReference>
<evidence type="ECO:0000256" key="6">
    <source>
        <dbReference type="ARBA" id="ARBA00023125"/>
    </source>
</evidence>
<evidence type="ECO:0000313" key="10">
    <source>
        <dbReference type="EMBL" id="CAA7601253.1"/>
    </source>
</evidence>
<dbReference type="InterPro" id="IPR020591">
    <property type="entry name" value="Chromosome_initiator_DnaA-like"/>
</dbReference>
<dbReference type="PANTHER" id="PTHR30050:SF2">
    <property type="entry name" value="CHROMOSOMAL REPLICATION INITIATOR PROTEIN DNAA"/>
    <property type="match status" value="1"/>
</dbReference>
<dbReference type="CDD" id="cd00009">
    <property type="entry name" value="AAA"/>
    <property type="match status" value="1"/>
</dbReference>
<dbReference type="KEGG" id="aacx:DEACI_1907"/>
<protein>
    <submittedName>
        <fullName evidence="11">ATPase involved in DNA replication initiation</fullName>
    </submittedName>
    <submittedName>
        <fullName evidence="10">Chromosomal replication initiator protein DnaA</fullName>
    </submittedName>
</protein>
<evidence type="ECO:0000256" key="2">
    <source>
        <dbReference type="ARBA" id="ARBA00022705"/>
    </source>
</evidence>
<dbReference type="InterPro" id="IPR027417">
    <property type="entry name" value="P-loop_NTPase"/>
</dbReference>
<dbReference type="Proteomes" id="UP000836597">
    <property type="component" value="Chromosome"/>
</dbReference>
<evidence type="ECO:0000313" key="11">
    <source>
        <dbReference type="EMBL" id="CEJ08468.1"/>
    </source>
</evidence>
<keyword evidence="2 7" id="KW-0235">DNA replication</keyword>
<accession>A0A8S0VWU8</accession>
<evidence type="ECO:0000256" key="1">
    <source>
        <dbReference type="ARBA" id="ARBA00022490"/>
    </source>
</evidence>
<dbReference type="AlphaFoldDB" id="A0A8S0VWU8"/>
<dbReference type="Pfam" id="PF00308">
    <property type="entry name" value="Bac_DnaA"/>
    <property type="match status" value="1"/>
</dbReference>
<dbReference type="GO" id="GO:0005886">
    <property type="term" value="C:plasma membrane"/>
    <property type="evidence" value="ECO:0007669"/>
    <property type="project" value="TreeGrafter"/>
</dbReference>
<evidence type="ECO:0000256" key="4">
    <source>
        <dbReference type="ARBA" id="ARBA00022840"/>
    </source>
</evidence>
<dbReference type="Proteomes" id="UP001071230">
    <property type="component" value="Unassembled WGS sequence"/>
</dbReference>
<evidence type="ECO:0000256" key="7">
    <source>
        <dbReference type="RuleBase" id="RU004227"/>
    </source>
</evidence>
<dbReference type="RefSeq" id="WP_240984810.1">
    <property type="nucleotide sequence ID" value="NZ_CDGJ01000082.1"/>
</dbReference>
<keyword evidence="6" id="KW-0238">DNA-binding</keyword>
<dbReference type="GO" id="GO:0003688">
    <property type="term" value="F:DNA replication origin binding"/>
    <property type="evidence" value="ECO:0007669"/>
    <property type="project" value="TreeGrafter"/>
</dbReference>
<name>A0A8S0VWU8_9FIRM</name>
<dbReference type="SUPFAM" id="SSF52540">
    <property type="entry name" value="P-loop containing nucleoside triphosphate hydrolases"/>
    <property type="match status" value="1"/>
</dbReference>
<evidence type="ECO:0000259" key="9">
    <source>
        <dbReference type="SMART" id="SM00760"/>
    </source>
</evidence>
<evidence type="ECO:0000259" key="8">
    <source>
        <dbReference type="SMART" id="SM00382"/>
    </source>
</evidence>
<dbReference type="EMBL" id="LR746496">
    <property type="protein sequence ID" value="CAA7601253.1"/>
    <property type="molecule type" value="Genomic_DNA"/>
</dbReference>
<keyword evidence="4" id="KW-0067">ATP-binding</keyword>
<comment type="similarity">
    <text evidence="7">Belongs to the DnaA family.</text>
</comment>
<keyword evidence="1" id="KW-0963">Cytoplasm</keyword>
<dbReference type="InterPro" id="IPR003593">
    <property type="entry name" value="AAA+_ATPase"/>
</dbReference>
<keyword evidence="3" id="KW-0547">Nucleotide-binding</keyword>
<dbReference type="SUPFAM" id="SSF48295">
    <property type="entry name" value="TrpR-like"/>
    <property type="match status" value="1"/>
</dbReference>
<dbReference type="GO" id="GO:0005524">
    <property type="term" value="F:ATP binding"/>
    <property type="evidence" value="ECO:0007669"/>
    <property type="project" value="UniProtKB-KW"/>
</dbReference>
<dbReference type="InterPro" id="IPR013159">
    <property type="entry name" value="DnaA_C"/>
</dbReference>
<keyword evidence="12" id="KW-1185">Reference proteome</keyword>
<dbReference type="Gene3D" id="3.40.50.300">
    <property type="entry name" value="P-loop containing nucleotide triphosphate hydrolases"/>
    <property type="match status" value="1"/>
</dbReference>
<dbReference type="GO" id="GO:0008289">
    <property type="term" value="F:lipid binding"/>
    <property type="evidence" value="ECO:0007669"/>
    <property type="project" value="UniProtKB-KW"/>
</dbReference>
<dbReference type="GO" id="GO:0006270">
    <property type="term" value="P:DNA replication initiation"/>
    <property type="evidence" value="ECO:0007669"/>
    <property type="project" value="InterPro"/>
</dbReference>
<evidence type="ECO:0000256" key="5">
    <source>
        <dbReference type="ARBA" id="ARBA00023121"/>
    </source>
</evidence>
<dbReference type="PANTHER" id="PTHR30050">
    <property type="entry name" value="CHROMOSOMAL REPLICATION INITIATOR PROTEIN DNAA"/>
    <property type="match status" value="1"/>
</dbReference>
<evidence type="ECO:0000313" key="12">
    <source>
        <dbReference type="Proteomes" id="UP001071230"/>
    </source>
</evidence>
<dbReference type="InterPro" id="IPR013317">
    <property type="entry name" value="DnaA_dom"/>
</dbReference>
<dbReference type="Pfam" id="PF08299">
    <property type="entry name" value="Bac_DnaA_C"/>
    <property type="match status" value="1"/>
</dbReference>
<dbReference type="GO" id="GO:0006275">
    <property type="term" value="P:regulation of DNA replication"/>
    <property type="evidence" value="ECO:0007669"/>
    <property type="project" value="InterPro"/>
</dbReference>
<organism evidence="10">
    <name type="scientific">Acididesulfobacillus acetoxydans</name>
    <dbReference type="NCBI Taxonomy" id="1561005"/>
    <lineage>
        <taxon>Bacteria</taxon>
        <taxon>Bacillati</taxon>
        <taxon>Bacillota</taxon>
        <taxon>Clostridia</taxon>
        <taxon>Eubacteriales</taxon>
        <taxon>Peptococcaceae</taxon>
        <taxon>Acididesulfobacillus</taxon>
    </lineage>
</organism>
<dbReference type="SMART" id="SM00760">
    <property type="entry name" value="Bac_DnaA_C"/>
    <property type="match status" value="1"/>
</dbReference>
<dbReference type="Gene3D" id="1.10.1750.10">
    <property type="match status" value="1"/>
</dbReference>
<gene>
    <name evidence="10" type="ORF">DEACI_1907</name>
    <name evidence="11" type="ORF">DEACI_2945</name>
</gene>
<sequence>MKFFVSDFNVSAWQAVKGFTPEKWPQVTLLYGPPGTGKSTLLHLFYRRALRSERGSVLAEARRFARDYALAAQESALGRFRRYYRTAPYLFLDDLQVLSGKKKTIEELLHTFEHRLEYEYKVFVTLESEKPDLEFLGRRLASRFLSGLTLPLYQPKAGEIRDFIRGDLAQRLALVEPALVDGLAERAANLTEAKNLIREFGIYIDQRAAAFTLEGFREFWQVWECRQKTKPVPRNVIRITSQVTGIPAEEILGSGRPAPLVEARHLAMYAVREICGCGYAEIGRIFGKEHGAVIRACRSVAVKLEKNEDLRERFRYIGQAFASSGPDGG</sequence>
<reference evidence="11" key="1">
    <citation type="submission" date="2014-11" db="EMBL/GenBank/DDBJ databases">
        <authorList>
            <person name="Hornung B.V."/>
        </authorList>
    </citation>
    <scope>NUCLEOTIDE SEQUENCE</scope>
    <source>
        <strain evidence="11">INE</strain>
    </source>
</reference>